<evidence type="ECO:0000313" key="1">
    <source>
        <dbReference type="EMBL" id="TWI97174.1"/>
    </source>
</evidence>
<reference evidence="1 2" key="1">
    <citation type="submission" date="2019-07" db="EMBL/GenBank/DDBJ databases">
        <title>Genomic Encyclopedia of Archaeal and Bacterial Type Strains, Phase II (KMG-II): from individual species to whole genera.</title>
        <authorList>
            <person name="Goeker M."/>
        </authorList>
    </citation>
    <scope>NUCLEOTIDE SEQUENCE [LARGE SCALE GENOMIC DNA]</scope>
    <source>
        <strain evidence="1 2">ATCC BAA-1854</strain>
    </source>
</reference>
<keyword evidence="2" id="KW-1185">Reference proteome</keyword>
<proteinExistence type="predicted"/>
<evidence type="ECO:0000313" key="2">
    <source>
        <dbReference type="Proteomes" id="UP000317010"/>
    </source>
</evidence>
<comment type="caution">
    <text evidence="1">The sequence shown here is derived from an EMBL/GenBank/DDBJ whole genome shotgun (WGS) entry which is preliminary data.</text>
</comment>
<name>A0A562TVQ6_9SPHI</name>
<gene>
    <name evidence="1" type="ORF">JN11_03634</name>
</gene>
<dbReference type="RefSeq" id="WP_144914747.1">
    <property type="nucleotide sequence ID" value="NZ_VLLI01000011.1"/>
</dbReference>
<dbReference type="EMBL" id="VLLI01000011">
    <property type="protein sequence ID" value="TWI97174.1"/>
    <property type="molecule type" value="Genomic_DNA"/>
</dbReference>
<protein>
    <submittedName>
        <fullName evidence="1">Uncharacterized protein</fullName>
    </submittedName>
</protein>
<organism evidence="1 2">
    <name type="scientific">Mucilaginibacter frigoritolerans</name>
    <dbReference type="NCBI Taxonomy" id="652788"/>
    <lineage>
        <taxon>Bacteria</taxon>
        <taxon>Pseudomonadati</taxon>
        <taxon>Bacteroidota</taxon>
        <taxon>Sphingobacteriia</taxon>
        <taxon>Sphingobacteriales</taxon>
        <taxon>Sphingobacteriaceae</taxon>
        <taxon>Mucilaginibacter</taxon>
    </lineage>
</organism>
<dbReference type="OrthoDB" id="1421554at2"/>
<dbReference type="AlphaFoldDB" id="A0A562TVQ6"/>
<sequence length="272" mass="30495">MITKLLVLQHIDQKRVDVAQISGNNFQWTFHAHRSRMPDDPVFFPFHVNGKHDLCERESGDETILVMKENELIFCDDYGVPGDTVIGILFPKGYVPDIIKFKDKPYIPINAGGLVSTRPPGHLQVLYNFQEKRSAIVFNITDSIVFGFKCMARKVDDELFPHNESLHADHLFDVNISKDFLNVDAIQNEDLKIINQTLAQTDIEQIKTDMNALLVALKANNAISVKSLLGKITNYLNTAAGTTSALVTIADSYKSGNSAFNFIHQIVEYAAL</sequence>
<accession>A0A562TVQ6</accession>
<dbReference type="Proteomes" id="UP000317010">
    <property type="component" value="Unassembled WGS sequence"/>
</dbReference>